<evidence type="ECO:0000313" key="1">
    <source>
        <dbReference type="EMBL" id="BBO83690.1"/>
    </source>
</evidence>
<dbReference type="RefSeq" id="WP_155323836.1">
    <property type="nucleotide sequence ID" value="NZ_AP021876.1"/>
</dbReference>
<evidence type="ECO:0008006" key="3">
    <source>
        <dbReference type="Google" id="ProtNLM"/>
    </source>
</evidence>
<gene>
    <name evidence="1" type="ORF">DSCO28_42560</name>
</gene>
<dbReference type="Pfam" id="PF09411">
    <property type="entry name" value="PagL"/>
    <property type="match status" value="1"/>
</dbReference>
<proteinExistence type="predicted"/>
<dbReference type="AlphaFoldDB" id="A0A5K7ZU16"/>
<dbReference type="Proteomes" id="UP000425960">
    <property type="component" value="Chromosome"/>
</dbReference>
<sequence length="196" mass="21681">MNRRGRGKRVAGTLAGFLWGVFLIFMPIDEAMGMDGPGLPTLIRSVRFGVAAHDIDGLWSGRSKESGPDICVEAAFNYRLFSLLAADAFPNLGLSLNTRGDTSKVYAGFLMQWKLRSQWFVATGFGLALHDGKRHAGTQDRKSLGAQVLFRIPIEIGWIIDSHHRLVVAFDHISNAHLATPNEGLDTLGLFYSYRF</sequence>
<accession>A0A5K7ZU16</accession>
<dbReference type="KEGG" id="dov:DSCO28_42560"/>
<name>A0A5K7ZU16_9BACT</name>
<reference evidence="1 2" key="1">
    <citation type="submission" date="2019-11" db="EMBL/GenBank/DDBJ databases">
        <title>Comparative genomics of hydrocarbon-degrading Desulfosarcina strains.</title>
        <authorList>
            <person name="Watanabe M."/>
            <person name="Kojima H."/>
            <person name="Fukui M."/>
        </authorList>
    </citation>
    <scope>NUCLEOTIDE SEQUENCE [LARGE SCALE GENOMIC DNA]</scope>
    <source>
        <strain evidence="1 2">28bB2T</strain>
    </source>
</reference>
<organism evidence="1 2">
    <name type="scientific">Desulfosarcina ovata subsp. sediminis</name>
    <dbReference type="NCBI Taxonomy" id="885957"/>
    <lineage>
        <taxon>Bacteria</taxon>
        <taxon>Pseudomonadati</taxon>
        <taxon>Thermodesulfobacteriota</taxon>
        <taxon>Desulfobacteria</taxon>
        <taxon>Desulfobacterales</taxon>
        <taxon>Desulfosarcinaceae</taxon>
        <taxon>Desulfosarcina</taxon>
    </lineage>
</organism>
<protein>
    <recommendedName>
        <fullName evidence="3">Acyloxyacyl hydrolase</fullName>
    </recommendedName>
</protein>
<dbReference type="EMBL" id="AP021876">
    <property type="protein sequence ID" value="BBO83690.1"/>
    <property type="molecule type" value="Genomic_DNA"/>
</dbReference>
<dbReference type="InterPro" id="IPR018550">
    <property type="entry name" value="Lipid-A_deacylase-rel"/>
</dbReference>
<dbReference type="Gene3D" id="2.40.160.20">
    <property type="match status" value="1"/>
</dbReference>
<evidence type="ECO:0000313" key="2">
    <source>
        <dbReference type="Proteomes" id="UP000425960"/>
    </source>
</evidence>